<dbReference type="SMART" id="SM00239">
    <property type="entry name" value="C2"/>
    <property type="match status" value="1"/>
</dbReference>
<feature type="domain" description="C2" evidence="6">
    <location>
        <begin position="66"/>
        <end position="184"/>
    </location>
</feature>
<dbReference type="Pfam" id="PF00168">
    <property type="entry name" value="C2"/>
    <property type="match status" value="1"/>
</dbReference>
<dbReference type="Gene3D" id="2.30.29.30">
    <property type="entry name" value="Pleckstrin-homology domain (PH domain)/Phosphotyrosine-binding domain (PTB)"/>
    <property type="match status" value="1"/>
</dbReference>
<dbReference type="GO" id="GO:0005096">
    <property type="term" value="F:GTPase activator activity"/>
    <property type="evidence" value="ECO:0007669"/>
    <property type="project" value="UniProtKB-KW"/>
</dbReference>
<dbReference type="Pfam" id="PF00616">
    <property type="entry name" value="RasGAP"/>
    <property type="match status" value="2"/>
</dbReference>
<evidence type="ECO:0000256" key="2">
    <source>
        <dbReference type="ARBA" id="ARBA00022553"/>
    </source>
</evidence>
<evidence type="ECO:0000259" key="7">
    <source>
        <dbReference type="PROSITE" id="PS50018"/>
    </source>
</evidence>
<feature type="compositionally biased region" description="Polar residues" evidence="4">
    <location>
        <begin position="10"/>
        <end position="21"/>
    </location>
</feature>
<proteinExistence type="predicted"/>
<dbReference type="SMART" id="SM00323">
    <property type="entry name" value="RasGAP"/>
    <property type="match status" value="1"/>
</dbReference>
<dbReference type="Gene3D" id="2.60.40.150">
    <property type="entry name" value="C2 domain"/>
    <property type="match status" value="1"/>
</dbReference>
<name>V4ANY2_LOTGI</name>
<dbReference type="InterPro" id="IPR039360">
    <property type="entry name" value="Ras_GTPase"/>
</dbReference>
<dbReference type="SUPFAM" id="SSF50729">
    <property type="entry name" value="PH domain-like"/>
    <property type="match status" value="1"/>
</dbReference>
<dbReference type="InterPro" id="IPR057606">
    <property type="entry name" value="SynGAP1-like_PH"/>
</dbReference>
<dbReference type="Pfam" id="PF25321">
    <property type="entry name" value="PH_RASGAP"/>
    <property type="match status" value="1"/>
</dbReference>
<dbReference type="EMBL" id="KB201205">
    <property type="protein sequence ID" value="ESO98887.1"/>
    <property type="molecule type" value="Genomic_DNA"/>
</dbReference>
<dbReference type="Proteomes" id="UP000030746">
    <property type="component" value="Unassembled WGS sequence"/>
</dbReference>
<dbReference type="InterPro" id="IPR001936">
    <property type="entry name" value="RasGAP_dom"/>
</dbReference>
<dbReference type="PROSITE" id="PS50018">
    <property type="entry name" value="RAS_GTPASE_ACTIV_2"/>
    <property type="match status" value="1"/>
</dbReference>
<dbReference type="InterPro" id="IPR021887">
    <property type="entry name" value="DAB2P_C"/>
</dbReference>
<evidence type="ECO:0008006" key="10">
    <source>
        <dbReference type="Google" id="ProtNLM"/>
    </source>
</evidence>
<dbReference type="PANTHER" id="PTHR10194:SF60">
    <property type="entry name" value="RAS GTPASE-ACTIVATING PROTEIN RASKOL"/>
    <property type="match status" value="1"/>
</dbReference>
<dbReference type="RefSeq" id="XP_009050514.1">
    <property type="nucleotide sequence ID" value="XM_009052266.1"/>
</dbReference>
<dbReference type="Gene3D" id="1.10.506.10">
    <property type="entry name" value="GTPase Activation - p120gap, domain 1"/>
    <property type="match status" value="2"/>
</dbReference>
<dbReference type="PROSITE" id="PS50004">
    <property type="entry name" value="C2"/>
    <property type="match status" value="1"/>
</dbReference>
<feature type="non-terminal residue" evidence="8">
    <location>
        <position position="1"/>
    </location>
</feature>
<protein>
    <recommendedName>
        <fullName evidence="10">Ras GTPase-activating protein nGAP</fullName>
    </recommendedName>
</protein>
<dbReference type="Pfam" id="PF12004">
    <property type="entry name" value="DAB2P_C"/>
    <property type="match status" value="1"/>
</dbReference>
<accession>V4ANY2</accession>
<dbReference type="InterPro" id="IPR011993">
    <property type="entry name" value="PH-like_dom_sf"/>
</dbReference>
<dbReference type="SUPFAM" id="SSF48350">
    <property type="entry name" value="GTPase activation domain, GAP"/>
    <property type="match status" value="1"/>
</dbReference>
<feature type="compositionally biased region" description="Low complexity" evidence="4">
    <location>
        <begin position="785"/>
        <end position="794"/>
    </location>
</feature>
<feature type="compositionally biased region" description="Basic and acidic residues" evidence="4">
    <location>
        <begin position="752"/>
        <end position="764"/>
    </location>
</feature>
<feature type="compositionally biased region" description="Polar residues" evidence="4">
    <location>
        <begin position="550"/>
        <end position="562"/>
    </location>
</feature>
<evidence type="ECO:0000313" key="9">
    <source>
        <dbReference type="Proteomes" id="UP000030746"/>
    </source>
</evidence>
<dbReference type="CTD" id="20231048"/>
<organism evidence="8 9">
    <name type="scientific">Lottia gigantea</name>
    <name type="common">Giant owl limpet</name>
    <dbReference type="NCBI Taxonomy" id="225164"/>
    <lineage>
        <taxon>Eukaryota</taxon>
        <taxon>Metazoa</taxon>
        <taxon>Spiralia</taxon>
        <taxon>Lophotrochozoa</taxon>
        <taxon>Mollusca</taxon>
        <taxon>Gastropoda</taxon>
        <taxon>Patellogastropoda</taxon>
        <taxon>Lottioidea</taxon>
        <taxon>Lottiidae</taxon>
        <taxon>Lottia</taxon>
    </lineage>
</organism>
<dbReference type="PROSITE" id="PS50003">
    <property type="entry name" value="PH_DOMAIN"/>
    <property type="match status" value="1"/>
</dbReference>
<keyword evidence="2" id="KW-0597">Phosphoprotein</keyword>
<feature type="region of interest" description="Disordered" evidence="4">
    <location>
        <begin position="863"/>
        <end position="884"/>
    </location>
</feature>
<feature type="domain" description="PH" evidence="5">
    <location>
        <begin position="1"/>
        <end position="75"/>
    </location>
</feature>
<evidence type="ECO:0000256" key="3">
    <source>
        <dbReference type="SAM" id="Coils"/>
    </source>
</evidence>
<feature type="compositionally biased region" description="Polar residues" evidence="4">
    <location>
        <begin position="819"/>
        <end position="829"/>
    </location>
</feature>
<dbReference type="OMA" id="HAAQMDH"/>
<keyword evidence="1" id="KW-0343">GTPase activation</keyword>
<dbReference type="GeneID" id="20231048"/>
<feature type="region of interest" description="Disordered" evidence="4">
    <location>
        <begin position="715"/>
        <end position="829"/>
    </location>
</feature>
<dbReference type="InterPro" id="IPR023152">
    <property type="entry name" value="RasGAP_CS"/>
</dbReference>
<feature type="region of interest" description="Disordered" evidence="4">
    <location>
        <begin position="1042"/>
        <end position="1062"/>
    </location>
</feature>
<dbReference type="CDD" id="cd05136">
    <property type="entry name" value="RasGAP_DAB2IP"/>
    <property type="match status" value="1"/>
</dbReference>
<reference evidence="8 9" key="1">
    <citation type="journal article" date="2013" name="Nature">
        <title>Insights into bilaterian evolution from three spiralian genomes.</title>
        <authorList>
            <person name="Simakov O."/>
            <person name="Marletaz F."/>
            <person name="Cho S.J."/>
            <person name="Edsinger-Gonzales E."/>
            <person name="Havlak P."/>
            <person name="Hellsten U."/>
            <person name="Kuo D.H."/>
            <person name="Larsson T."/>
            <person name="Lv J."/>
            <person name="Arendt D."/>
            <person name="Savage R."/>
            <person name="Osoegawa K."/>
            <person name="de Jong P."/>
            <person name="Grimwood J."/>
            <person name="Chapman J.A."/>
            <person name="Shapiro H."/>
            <person name="Aerts A."/>
            <person name="Otillar R.P."/>
            <person name="Terry A.Y."/>
            <person name="Boore J.L."/>
            <person name="Grigoriev I.V."/>
            <person name="Lindberg D.R."/>
            <person name="Seaver E.C."/>
            <person name="Weisblat D.A."/>
            <person name="Putnam N.H."/>
            <person name="Rokhsar D.S."/>
        </authorList>
    </citation>
    <scope>NUCLEOTIDE SEQUENCE [LARGE SCALE GENOMIC DNA]</scope>
</reference>
<feature type="compositionally biased region" description="Polar residues" evidence="4">
    <location>
        <begin position="715"/>
        <end position="742"/>
    </location>
</feature>
<feature type="region of interest" description="Disordered" evidence="4">
    <location>
        <begin position="1"/>
        <end position="21"/>
    </location>
</feature>
<feature type="coiled-coil region" evidence="3">
    <location>
        <begin position="908"/>
        <end position="1038"/>
    </location>
</feature>
<feature type="compositionally biased region" description="Low complexity" evidence="4">
    <location>
        <begin position="766"/>
        <end position="777"/>
    </location>
</feature>
<evidence type="ECO:0000256" key="4">
    <source>
        <dbReference type="SAM" id="MobiDB-lite"/>
    </source>
</evidence>
<dbReference type="InterPro" id="IPR008936">
    <property type="entry name" value="Rho_GTPase_activation_prot"/>
</dbReference>
<dbReference type="InterPro" id="IPR000008">
    <property type="entry name" value="C2_dom"/>
</dbReference>
<evidence type="ECO:0000256" key="1">
    <source>
        <dbReference type="ARBA" id="ARBA00022468"/>
    </source>
</evidence>
<dbReference type="SUPFAM" id="SSF49562">
    <property type="entry name" value="C2 domain (Calcium/lipid-binding domain, CaLB)"/>
    <property type="match status" value="1"/>
</dbReference>
<keyword evidence="3" id="KW-0175">Coiled coil</keyword>
<evidence type="ECO:0000259" key="5">
    <source>
        <dbReference type="PROSITE" id="PS50003"/>
    </source>
</evidence>
<dbReference type="KEGG" id="lgi:LOTGIDRAFT_114108"/>
<feature type="domain" description="Ras-GAP" evidence="7">
    <location>
        <begin position="248"/>
        <end position="440"/>
    </location>
</feature>
<dbReference type="AlphaFoldDB" id="V4ANY2"/>
<dbReference type="PROSITE" id="PS00509">
    <property type="entry name" value="RAS_GTPASE_ACTIV_1"/>
    <property type="match status" value="1"/>
</dbReference>
<dbReference type="STRING" id="225164.V4ANY2"/>
<dbReference type="HOGENOM" id="CLU_001727_1_0_1"/>
<dbReference type="OrthoDB" id="5572587at2759"/>
<dbReference type="InterPro" id="IPR035892">
    <property type="entry name" value="C2_domain_sf"/>
</dbReference>
<sequence>RIRASRSHESLLTTPASMNSMDMSSPDIGIKPLHSSVLGQDHCFQVSTHHGSKFISCRTAEERDKWLDSLRKTAKPNQEHCRRTDNSLKLWVVEAKNVTPKKRYFCEIYLDKTLYARTSIKMKSDMLFWGEHFEFNNLPPVDVITVNLFREADRKKKKDKNTLLGYINIPISEIGNRQYVEKWYTAASGTVGKAGKDSKNDLPIIRLKARYQTVHILPINLYSEFIQYLKSDYCKLCESIEPLVNVRDKEDIAITLINIMQKLGMAQTFLSDVVMAEIGRLDNEHLTFRGNSMATKAMEAYMKLVGEKYLHDTIGDYVRNLIECQDDCEVDPTKVNNVTTLQCHQKNLEMYCQMAWAKIMNSYCYFPSELREVFSSFRDRCIKRGKEDMSDNLISGSIFLRFLCPAILSPSLFNLTQEYPQEKAARNLTLIAKTIQTLANFTKFGGGKEEYMTFLNSFVERESNSMHNFLHQISTIETGNQFLSFDGYIDMGREVSILHSMLQENFDKAPEESLKKLSKLQTILSKISDAIDNPSVDEHPIFQQHRRESQNGTSEESNSDSSAKPFKHPRKLDPHFNQSQEKPQVKTRVSEVSNVSARSKRVNEDRVNQSWNHIVSAAENVKNGEYLDLIPFMDEDAQNSSMEMEHNAHGSQMSISQISTVASSGYQSFGYSQSNSPIEANGLHHEHVREISKSPIVQYPMQPLQFSNPLYSHQLANSSRGTTPSSLIHQASSDSSLNSADEASTVKHRSPVKNDRVKSEDPLRKLSQLSSSSSCESLNERPVYNGSQSSSNNSVKFSLGPRSSSPVHSHSGPRVHRLNSYSYDTMPNERSANVRPYQLSQSMDFGCLSKQKYSDNLRRTATDSVISQTSTPVALRSNSSQSLGHSREDILSHSSRRLSPLSSVHMGISSYEQEVHLLRQQLAEAQVVLNQAEVRLSEHELTTTQVAREWQSRLMESEERMRQQQAEKDNQMKSIIQRLVLIEDELKKEQLEMQKVVHEKQEVIEAQERRIMTVDAANAKLLQALNELKERYAVTQQRNGILQSPRPKVTATELGGFKSSSC</sequence>
<keyword evidence="9" id="KW-1185">Reference proteome</keyword>
<gene>
    <name evidence="8" type="ORF">LOTGIDRAFT_114108</name>
</gene>
<evidence type="ECO:0000259" key="6">
    <source>
        <dbReference type="PROSITE" id="PS50004"/>
    </source>
</evidence>
<dbReference type="PANTHER" id="PTHR10194">
    <property type="entry name" value="RAS GTPASE-ACTIVATING PROTEINS"/>
    <property type="match status" value="1"/>
</dbReference>
<evidence type="ECO:0000313" key="8">
    <source>
        <dbReference type="EMBL" id="ESO98887.1"/>
    </source>
</evidence>
<feature type="region of interest" description="Disordered" evidence="4">
    <location>
        <begin position="545"/>
        <end position="604"/>
    </location>
</feature>
<dbReference type="CDD" id="cd04013">
    <property type="entry name" value="C2_SynGAP_like"/>
    <property type="match status" value="1"/>
</dbReference>
<dbReference type="InterPro" id="IPR001849">
    <property type="entry name" value="PH_domain"/>
</dbReference>